<gene>
    <name evidence="2" type="ORF">B0T17DRAFT_505544</name>
</gene>
<sequence>MDQRRGRREGPPPNECLAPNVSVSSRSAMGRTREGMAWDQAYHWNMMPSYKEPVGDHQARHGNCMCLAHQHTAAPTTPTQYNIEAECKQLSIMHGGMHATSLSAQPAFSPARAKQAIDVDLQQKYCHFSRVTMRRAPHEASDSGRNEGNDEECASRRE</sequence>
<feature type="compositionally biased region" description="Basic and acidic residues" evidence="1">
    <location>
        <begin position="1"/>
        <end position="10"/>
    </location>
</feature>
<proteinExistence type="predicted"/>
<name>A0AA39X7V2_9PEZI</name>
<dbReference type="Proteomes" id="UP001174934">
    <property type="component" value="Unassembled WGS sequence"/>
</dbReference>
<feature type="compositionally biased region" description="Basic and acidic residues" evidence="1">
    <location>
        <begin position="136"/>
        <end position="158"/>
    </location>
</feature>
<comment type="caution">
    <text evidence="2">The sequence shown here is derived from an EMBL/GenBank/DDBJ whole genome shotgun (WGS) entry which is preliminary data.</text>
</comment>
<reference evidence="2" key="1">
    <citation type="submission" date="2023-06" db="EMBL/GenBank/DDBJ databases">
        <title>Genome-scale phylogeny and comparative genomics of the fungal order Sordariales.</title>
        <authorList>
            <consortium name="Lawrence Berkeley National Laboratory"/>
            <person name="Hensen N."/>
            <person name="Bonometti L."/>
            <person name="Westerberg I."/>
            <person name="Brannstrom I.O."/>
            <person name="Guillou S."/>
            <person name="Cros-Aarteil S."/>
            <person name="Calhoun S."/>
            <person name="Haridas S."/>
            <person name="Kuo A."/>
            <person name="Mondo S."/>
            <person name="Pangilinan J."/>
            <person name="Riley R."/>
            <person name="LaButti K."/>
            <person name="Andreopoulos B."/>
            <person name="Lipzen A."/>
            <person name="Chen C."/>
            <person name="Yanf M."/>
            <person name="Daum C."/>
            <person name="Ng V."/>
            <person name="Clum A."/>
            <person name="Steindorff A."/>
            <person name="Ohm R."/>
            <person name="Martin F."/>
            <person name="Silar P."/>
            <person name="Natvig D."/>
            <person name="Lalanne C."/>
            <person name="Gautier V."/>
            <person name="Ament-velasquez S.L."/>
            <person name="Kruys A."/>
            <person name="Hutchinson M.I."/>
            <person name="Powell A.J."/>
            <person name="Barry K."/>
            <person name="Miller A.N."/>
            <person name="Grigoriev I.V."/>
            <person name="Debuchy R."/>
            <person name="Gladieux P."/>
            <person name="Thoren M.H."/>
            <person name="Johannesson H."/>
        </authorList>
    </citation>
    <scope>NUCLEOTIDE SEQUENCE</scope>
    <source>
        <strain evidence="2">SMH3391-2</strain>
    </source>
</reference>
<feature type="region of interest" description="Disordered" evidence="1">
    <location>
        <begin position="132"/>
        <end position="158"/>
    </location>
</feature>
<protein>
    <submittedName>
        <fullName evidence="2">Uncharacterized protein</fullName>
    </submittedName>
</protein>
<dbReference type="AlphaFoldDB" id="A0AA39X7V2"/>
<evidence type="ECO:0000313" key="3">
    <source>
        <dbReference type="Proteomes" id="UP001174934"/>
    </source>
</evidence>
<evidence type="ECO:0000256" key="1">
    <source>
        <dbReference type="SAM" id="MobiDB-lite"/>
    </source>
</evidence>
<organism evidence="2 3">
    <name type="scientific">Bombardia bombarda</name>
    <dbReference type="NCBI Taxonomy" id="252184"/>
    <lineage>
        <taxon>Eukaryota</taxon>
        <taxon>Fungi</taxon>
        <taxon>Dikarya</taxon>
        <taxon>Ascomycota</taxon>
        <taxon>Pezizomycotina</taxon>
        <taxon>Sordariomycetes</taxon>
        <taxon>Sordariomycetidae</taxon>
        <taxon>Sordariales</taxon>
        <taxon>Lasiosphaeriaceae</taxon>
        <taxon>Bombardia</taxon>
    </lineage>
</organism>
<feature type="region of interest" description="Disordered" evidence="1">
    <location>
        <begin position="1"/>
        <end position="20"/>
    </location>
</feature>
<evidence type="ECO:0000313" key="2">
    <source>
        <dbReference type="EMBL" id="KAK0628937.1"/>
    </source>
</evidence>
<dbReference type="EMBL" id="JAULSR010000002">
    <property type="protein sequence ID" value="KAK0628937.1"/>
    <property type="molecule type" value="Genomic_DNA"/>
</dbReference>
<keyword evidence="3" id="KW-1185">Reference proteome</keyword>
<accession>A0AA39X7V2</accession>